<dbReference type="InterPro" id="IPR020591">
    <property type="entry name" value="Chromosome_initiator_DnaA-like"/>
</dbReference>
<keyword evidence="4" id="KW-0547">Nucleotide-binding</keyword>
<dbReference type="PANTHER" id="PTHR30050">
    <property type="entry name" value="CHROMOSOMAL REPLICATION INITIATOR PROTEIN DNAA"/>
    <property type="match status" value="1"/>
</dbReference>
<evidence type="ECO:0000256" key="4">
    <source>
        <dbReference type="ARBA" id="ARBA00022741"/>
    </source>
</evidence>
<evidence type="ECO:0000256" key="7">
    <source>
        <dbReference type="ARBA" id="ARBA00023125"/>
    </source>
</evidence>
<dbReference type="GO" id="GO:0005886">
    <property type="term" value="C:plasma membrane"/>
    <property type="evidence" value="ECO:0007669"/>
    <property type="project" value="TreeGrafter"/>
</dbReference>
<evidence type="ECO:0000256" key="3">
    <source>
        <dbReference type="ARBA" id="ARBA00022705"/>
    </source>
</evidence>
<dbReference type="Pfam" id="PF11638">
    <property type="entry name" value="DnaA_N"/>
    <property type="match status" value="1"/>
</dbReference>
<keyword evidence="2" id="KW-0963">Cytoplasm</keyword>
<dbReference type="PANTHER" id="PTHR30050:SF2">
    <property type="entry name" value="CHROMOSOMAL REPLICATION INITIATOR PROTEIN DNAA"/>
    <property type="match status" value="1"/>
</dbReference>
<dbReference type="Proteomes" id="UP001174909">
    <property type="component" value="Unassembled WGS sequence"/>
</dbReference>
<dbReference type="InterPro" id="IPR038454">
    <property type="entry name" value="DnaA_N_sf"/>
</dbReference>
<reference evidence="10" key="1">
    <citation type="submission" date="2023-03" db="EMBL/GenBank/DDBJ databases">
        <authorList>
            <person name="Steffen K."/>
            <person name="Cardenas P."/>
        </authorList>
    </citation>
    <scope>NUCLEOTIDE SEQUENCE</scope>
</reference>
<keyword evidence="3" id="KW-0235">DNA replication</keyword>
<dbReference type="AlphaFoldDB" id="A0AA35TAD6"/>
<protein>
    <submittedName>
        <fullName evidence="10">Chromosomal replication initiator protein DnaA</fullName>
    </submittedName>
</protein>
<keyword evidence="6" id="KW-0446">Lipid-binding</keyword>
<evidence type="ECO:0000256" key="8">
    <source>
        <dbReference type="SAM" id="MobiDB-lite"/>
    </source>
</evidence>
<dbReference type="InterPro" id="IPR013317">
    <property type="entry name" value="DnaA_dom"/>
</dbReference>
<feature type="non-terminal residue" evidence="10">
    <location>
        <position position="1"/>
    </location>
</feature>
<dbReference type="GO" id="GO:0006275">
    <property type="term" value="P:regulation of DNA replication"/>
    <property type="evidence" value="ECO:0007669"/>
    <property type="project" value="InterPro"/>
</dbReference>
<keyword evidence="7" id="KW-0238">DNA-binding</keyword>
<feature type="domain" description="AAA+ ATPase" evidence="9">
    <location>
        <begin position="148"/>
        <end position="276"/>
    </location>
</feature>
<keyword evidence="11" id="KW-1185">Reference proteome</keyword>
<name>A0AA35TAD6_GEOBA</name>
<dbReference type="InterPro" id="IPR024633">
    <property type="entry name" value="DnaA_N_dom"/>
</dbReference>
<dbReference type="InterPro" id="IPR027417">
    <property type="entry name" value="P-loop_NTPase"/>
</dbReference>
<accession>A0AA35TAD6</accession>
<dbReference type="Gene3D" id="3.40.50.300">
    <property type="entry name" value="P-loop containing nucleotide triphosphate hydrolases"/>
    <property type="match status" value="1"/>
</dbReference>
<evidence type="ECO:0000256" key="5">
    <source>
        <dbReference type="ARBA" id="ARBA00022840"/>
    </source>
</evidence>
<dbReference type="SUPFAM" id="SSF52540">
    <property type="entry name" value="P-loop containing nucleoside triphosphate hydrolases"/>
    <property type="match status" value="1"/>
</dbReference>
<dbReference type="FunFam" id="3.40.50.300:FF:000668">
    <property type="entry name" value="Chromosomal replication initiator protein DnaA"/>
    <property type="match status" value="1"/>
</dbReference>
<dbReference type="GO" id="GO:0003688">
    <property type="term" value="F:DNA replication origin binding"/>
    <property type="evidence" value="ECO:0007669"/>
    <property type="project" value="InterPro"/>
</dbReference>
<dbReference type="GO" id="GO:0005524">
    <property type="term" value="F:ATP binding"/>
    <property type="evidence" value="ECO:0007669"/>
    <property type="project" value="UniProtKB-KW"/>
</dbReference>
<evidence type="ECO:0000313" key="11">
    <source>
        <dbReference type="Proteomes" id="UP001174909"/>
    </source>
</evidence>
<evidence type="ECO:0000256" key="2">
    <source>
        <dbReference type="ARBA" id="ARBA00022490"/>
    </source>
</evidence>
<proteinExistence type="inferred from homology"/>
<dbReference type="SMART" id="SM00382">
    <property type="entry name" value="AAA"/>
    <property type="match status" value="1"/>
</dbReference>
<evidence type="ECO:0000313" key="10">
    <source>
        <dbReference type="EMBL" id="CAI8043801.1"/>
    </source>
</evidence>
<evidence type="ECO:0000256" key="1">
    <source>
        <dbReference type="ARBA" id="ARBA00006583"/>
    </source>
</evidence>
<dbReference type="Pfam" id="PF00308">
    <property type="entry name" value="Bac_DnaA"/>
    <property type="match status" value="1"/>
</dbReference>
<dbReference type="GO" id="GO:0008289">
    <property type="term" value="F:lipid binding"/>
    <property type="evidence" value="ECO:0007669"/>
    <property type="project" value="UniProtKB-KW"/>
</dbReference>
<dbReference type="GO" id="GO:0006270">
    <property type="term" value="P:DNA replication initiation"/>
    <property type="evidence" value="ECO:0007669"/>
    <property type="project" value="InterPro"/>
</dbReference>
<organism evidence="10 11">
    <name type="scientific">Geodia barretti</name>
    <name type="common">Barrett's horny sponge</name>
    <dbReference type="NCBI Taxonomy" id="519541"/>
    <lineage>
        <taxon>Eukaryota</taxon>
        <taxon>Metazoa</taxon>
        <taxon>Porifera</taxon>
        <taxon>Demospongiae</taxon>
        <taxon>Heteroscleromorpha</taxon>
        <taxon>Tetractinellida</taxon>
        <taxon>Astrophorina</taxon>
        <taxon>Geodiidae</taxon>
        <taxon>Geodia</taxon>
    </lineage>
</organism>
<dbReference type="CDD" id="cd00009">
    <property type="entry name" value="AAA"/>
    <property type="match status" value="1"/>
</dbReference>
<comment type="similarity">
    <text evidence="1">Belongs to the DnaA family.</text>
</comment>
<keyword evidence="5" id="KW-0067">ATP-binding</keyword>
<evidence type="ECO:0000256" key="6">
    <source>
        <dbReference type="ARBA" id="ARBA00023121"/>
    </source>
</evidence>
<dbReference type="NCBIfam" id="TIGR00362">
    <property type="entry name" value="DnaA"/>
    <property type="match status" value="1"/>
</dbReference>
<dbReference type="Gene3D" id="1.10.8.60">
    <property type="match status" value="1"/>
</dbReference>
<sequence>DPEAERIWTSCAQSIRSQVSDAVWRTTFSGARATAFDQRSLTLVVPTSLQKARIERRYFDLLTDAIDETEPDVTVRIEIDPDWTDTGERASADVAGEAVQTERGPQAASSNTDSGPYTRLTFEQFVTGTSNRFSHAAALAVAETPAGAYNPLFIHGDSGLGKTHLLRAICHYVNHHYPSYKVRYVTSETFLNEFVQAIRNSTQPEFKQVYRSNDVLLVDDIQFMEGKDGLQEEFFHTFNDLLQNGAQIVLSSDRGPDAMPTLEDRLRSRFKSGLITDIQPPDLVTRLAILEKKAEFSAIEIPGDVLSFIAENVTDSIRELEGALIRVTAYASITGQRCSYDLAKRVLADLIDNTTQRRRHREIDSQGHVGECSTSRWIRSQAAAGVGR</sequence>
<feature type="region of interest" description="Disordered" evidence="8">
    <location>
        <begin position="93"/>
        <end position="115"/>
    </location>
</feature>
<dbReference type="PRINTS" id="PR00051">
    <property type="entry name" value="DNAA"/>
</dbReference>
<comment type="caution">
    <text evidence="10">The sequence shown here is derived from an EMBL/GenBank/DDBJ whole genome shotgun (WGS) entry which is preliminary data.</text>
</comment>
<dbReference type="InterPro" id="IPR001957">
    <property type="entry name" value="Chromosome_initiator_DnaA"/>
</dbReference>
<dbReference type="Gene3D" id="3.30.300.180">
    <property type="match status" value="1"/>
</dbReference>
<dbReference type="EMBL" id="CASHTH010003359">
    <property type="protein sequence ID" value="CAI8043801.1"/>
    <property type="molecule type" value="Genomic_DNA"/>
</dbReference>
<dbReference type="InterPro" id="IPR003593">
    <property type="entry name" value="AAA+_ATPase"/>
</dbReference>
<gene>
    <name evidence="10" type="ORF">GBAR_LOCUS24303</name>
</gene>
<evidence type="ECO:0000259" key="9">
    <source>
        <dbReference type="SMART" id="SM00382"/>
    </source>
</evidence>